<protein>
    <submittedName>
        <fullName evidence="1">Uncharacterized protein</fullName>
    </submittedName>
</protein>
<gene>
    <name evidence="1" type="ORF">ISU02_04890</name>
</gene>
<proteinExistence type="predicted"/>
<dbReference type="Pfam" id="PF20603">
    <property type="entry name" value="Bact_hydrolase"/>
    <property type="match status" value="1"/>
</dbReference>
<comment type="caution">
    <text evidence="1">The sequence shown here is derived from an EMBL/GenBank/DDBJ whole genome shotgun (WGS) entry which is preliminary data.</text>
</comment>
<sequence length="174" mass="20323">MEVLKKLPEMDLTDNETGCCPRFHPEKWHDQIMNLENYQFVKVFTKSMLHMPLNMGKVFSKTMNEITAAGADVKDKYLILSRDLSAWKAEHYFLVEKEVQGLENTKLSGDFFTSVYEGEFKEMPTWMKDLKEKTNGKGLETDDFMAFYTTCPKCAKHYGKNYVVLFTKIKKDKN</sequence>
<dbReference type="InterPro" id="IPR046766">
    <property type="entry name" value="Bact_hydrolase"/>
</dbReference>
<name>A0ABR9ZPU6_9FIRM</name>
<accession>A0ABR9ZPU6</accession>
<evidence type="ECO:0000313" key="2">
    <source>
        <dbReference type="Proteomes" id="UP000614200"/>
    </source>
</evidence>
<organism evidence="1 2">
    <name type="scientific">Fusibacter ferrireducens</name>
    <dbReference type="NCBI Taxonomy" id="2785058"/>
    <lineage>
        <taxon>Bacteria</taxon>
        <taxon>Bacillati</taxon>
        <taxon>Bacillota</taxon>
        <taxon>Clostridia</taxon>
        <taxon>Eubacteriales</taxon>
        <taxon>Eubacteriales Family XII. Incertae Sedis</taxon>
        <taxon>Fusibacter</taxon>
    </lineage>
</organism>
<reference evidence="1 2" key="1">
    <citation type="submission" date="2020-11" db="EMBL/GenBank/DDBJ databases">
        <title>Fusibacter basophilias sp. nov.</title>
        <authorList>
            <person name="Qiu D."/>
        </authorList>
    </citation>
    <scope>NUCLEOTIDE SEQUENCE [LARGE SCALE GENOMIC DNA]</scope>
    <source>
        <strain evidence="1 2">Q10-2</strain>
    </source>
</reference>
<dbReference type="Proteomes" id="UP000614200">
    <property type="component" value="Unassembled WGS sequence"/>
</dbReference>
<dbReference type="RefSeq" id="WP_194700669.1">
    <property type="nucleotide sequence ID" value="NZ_JADKNH010000002.1"/>
</dbReference>
<keyword evidence="2" id="KW-1185">Reference proteome</keyword>
<dbReference type="EMBL" id="JADKNH010000002">
    <property type="protein sequence ID" value="MBF4692439.1"/>
    <property type="molecule type" value="Genomic_DNA"/>
</dbReference>
<evidence type="ECO:0000313" key="1">
    <source>
        <dbReference type="EMBL" id="MBF4692439.1"/>
    </source>
</evidence>